<evidence type="ECO:0000313" key="1">
    <source>
        <dbReference type="EMBL" id="CVK17108.1"/>
    </source>
</evidence>
<keyword evidence="2" id="KW-1185">Reference proteome</keyword>
<evidence type="ECO:0008006" key="3">
    <source>
        <dbReference type="Google" id="ProtNLM"/>
    </source>
</evidence>
<gene>
    <name evidence="1" type="ORF">Ga0061079_11610</name>
</gene>
<dbReference type="Proteomes" id="UP000182761">
    <property type="component" value="Unassembled WGS sequence"/>
</dbReference>
<name>A0A0X3ATA1_9FLAO</name>
<protein>
    <recommendedName>
        <fullName evidence="3">Phage virion morphogenesis family protein</fullName>
    </recommendedName>
</protein>
<organism evidence="1 2">
    <name type="scientific">Apibacter mensalis</name>
    <dbReference type="NCBI Taxonomy" id="1586267"/>
    <lineage>
        <taxon>Bacteria</taxon>
        <taxon>Pseudomonadati</taxon>
        <taxon>Bacteroidota</taxon>
        <taxon>Flavobacteriia</taxon>
        <taxon>Flavobacteriales</taxon>
        <taxon>Weeksellaceae</taxon>
        <taxon>Apibacter</taxon>
    </lineage>
</organism>
<dbReference type="OrthoDB" id="964176at2"/>
<evidence type="ECO:0000313" key="2">
    <source>
        <dbReference type="Proteomes" id="UP000182761"/>
    </source>
</evidence>
<dbReference type="EMBL" id="FCOR01000016">
    <property type="protein sequence ID" value="CVK17108.1"/>
    <property type="molecule type" value="Genomic_DNA"/>
</dbReference>
<dbReference type="STRING" id="1586267.GCA_001418685_01975"/>
<sequence>MKTLNQIITNIINDVKVEVTEEFDRNFERKAFFDKKWTANKLQNFKGSMMSRTNNLRRGNRSQIINNSIHFSNSLPYAYIQNNGGKVKVTAKMKKFFWKMYYQSVNQLKYKKDRKSLSQSKTNLRLSIEAEQWKALALMKIGKIITIPERKFIGDHPQIHTIIKKSIDRNMEDMKNYILTKLKKS</sequence>
<reference evidence="1 2" key="1">
    <citation type="submission" date="2016-01" db="EMBL/GenBank/DDBJ databases">
        <authorList>
            <person name="McClelland M."/>
            <person name="Jain A."/>
            <person name="Saraogi P."/>
            <person name="Mendelson R."/>
            <person name="Westerman R."/>
            <person name="SanMiguel P."/>
            <person name="Csonka L."/>
        </authorList>
    </citation>
    <scope>NUCLEOTIDE SEQUENCE [LARGE SCALE GENOMIC DNA]</scope>
    <source>
        <strain evidence="1 2">R-53146</strain>
    </source>
</reference>
<accession>A0A0X3ATA1</accession>
<dbReference type="RefSeq" id="WP_055426279.1">
    <property type="nucleotide sequence ID" value="NZ_FCOR01000016.1"/>
</dbReference>
<proteinExistence type="predicted"/>
<dbReference type="AlphaFoldDB" id="A0A0X3ATA1"/>